<dbReference type="OrthoDB" id="264813at2"/>
<dbReference type="eggNOG" id="COG1520">
    <property type="taxonomic scope" value="Bacteria"/>
</dbReference>
<dbReference type="InterPro" id="IPR011047">
    <property type="entry name" value="Quinoprotein_ADH-like_sf"/>
</dbReference>
<dbReference type="EMBL" id="APNK01000003">
    <property type="protein sequence ID" value="KEZ78602.1"/>
    <property type="molecule type" value="Genomic_DNA"/>
</dbReference>
<evidence type="ECO:0000313" key="2">
    <source>
        <dbReference type="Proteomes" id="UP000028302"/>
    </source>
</evidence>
<reference evidence="1 2" key="1">
    <citation type="submission" date="2013-03" db="EMBL/GenBank/DDBJ databases">
        <title>Salinisphaera hydrothermalis C41B8 Genome Sequencing.</title>
        <authorList>
            <person name="Li C."/>
            <person name="Lai Q."/>
            <person name="Shao Z."/>
        </authorList>
    </citation>
    <scope>NUCLEOTIDE SEQUENCE [LARGE SCALE GENOMIC DNA]</scope>
    <source>
        <strain evidence="1 2">C41B8</strain>
    </source>
</reference>
<organism evidence="1 2">
    <name type="scientific">Salinisphaera hydrothermalis (strain C41B8)</name>
    <dbReference type="NCBI Taxonomy" id="1304275"/>
    <lineage>
        <taxon>Bacteria</taxon>
        <taxon>Pseudomonadati</taxon>
        <taxon>Pseudomonadota</taxon>
        <taxon>Gammaproteobacteria</taxon>
        <taxon>Salinisphaerales</taxon>
        <taxon>Salinisphaeraceae</taxon>
        <taxon>Salinisphaera</taxon>
    </lineage>
</organism>
<dbReference type="InterPro" id="IPR015943">
    <property type="entry name" value="WD40/YVTN_repeat-like_dom_sf"/>
</dbReference>
<dbReference type="Proteomes" id="UP000028302">
    <property type="component" value="Unassembled WGS sequence"/>
</dbReference>
<dbReference type="InterPro" id="IPR053143">
    <property type="entry name" value="Arylsulfate_ST"/>
</dbReference>
<evidence type="ECO:0008006" key="3">
    <source>
        <dbReference type="Google" id="ProtNLM"/>
    </source>
</evidence>
<name>A0A084IPG8_SALHC</name>
<dbReference type="PANTHER" id="PTHR35340">
    <property type="entry name" value="PQQ ENZYME REPEAT PROTEIN-RELATED"/>
    <property type="match status" value="1"/>
</dbReference>
<dbReference type="PANTHER" id="PTHR35340:SF5">
    <property type="entry name" value="ASST-DOMAIN-CONTAINING PROTEIN"/>
    <property type="match status" value="1"/>
</dbReference>
<dbReference type="Gene3D" id="2.130.10.10">
    <property type="entry name" value="YVTN repeat-like/Quinoprotein amine dehydrogenase"/>
    <property type="match status" value="1"/>
</dbReference>
<evidence type="ECO:0000313" key="1">
    <source>
        <dbReference type="EMBL" id="KEZ78602.1"/>
    </source>
</evidence>
<dbReference type="STRING" id="1304275.C41B8_03266"/>
<dbReference type="SUPFAM" id="SSF50998">
    <property type="entry name" value="Quinoprotein alcohol dehydrogenase-like"/>
    <property type="match status" value="1"/>
</dbReference>
<sequence length="449" mass="50135">MKLSYLANALYVLAVLFLAFAAGIAVSLTQVWPYPIFHDAYQAATAELAQSRTSVNPLATDLWRRARTNARGVTVHDAAQMQPGYTLFTSGDANVARLIDADGHVIHEWKMPFSKVWTQNAAVQDPQKDDLIYMRRAKLLPNGHLVAIYISGNDTPWGYGMVELDADSHIVWRYLAHVHHDFDFTNDGRIVTLTHDFTKQPLAGYGFVPTPYLEDFLVTLSPDGKQLSKLSLTRMLARSPYGVSLRRGEPWFAQFDPLHVNTVDWLGPKDIKALGFGKPGDVLVMFRQINLLALVDPKAQRIVWAMHGNWLAPHDPHVLPNGHILMFDNLGNMKPHNPSRVIEFNPHNDKIVWSYDGSPGQPLSSPIRSTDQRLANGDTLITESDGGRMIEVNHAGKIVWEYVSPIRAGDNNEFIPVLSGGYRIDPASLDPAFRNQLAQKEQSLQGHGN</sequence>
<dbReference type="Pfam" id="PF14269">
    <property type="entry name" value="Arylsulfotran_2"/>
    <property type="match status" value="1"/>
</dbReference>
<protein>
    <recommendedName>
        <fullName evidence="3">Arylsulfotransferase</fullName>
    </recommendedName>
</protein>
<keyword evidence="2" id="KW-1185">Reference proteome</keyword>
<dbReference type="InterPro" id="IPR039535">
    <property type="entry name" value="ASST-like"/>
</dbReference>
<dbReference type="AlphaFoldDB" id="A0A084IPG8"/>
<gene>
    <name evidence="1" type="ORF">C41B8_03266</name>
</gene>
<accession>A0A084IPG8</accession>
<proteinExistence type="predicted"/>
<dbReference type="RefSeq" id="WP_156962395.1">
    <property type="nucleotide sequence ID" value="NZ_APNK01000003.1"/>
</dbReference>
<comment type="caution">
    <text evidence="1">The sequence shown here is derived from an EMBL/GenBank/DDBJ whole genome shotgun (WGS) entry which is preliminary data.</text>
</comment>